<name>A0A914QMH9_9BILA</name>
<dbReference type="WBParaSite" id="PDA_v2.g4815.t1">
    <property type="protein sequence ID" value="PDA_v2.g4815.t1"/>
    <property type="gene ID" value="PDA_v2.g4815"/>
</dbReference>
<dbReference type="AlphaFoldDB" id="A0A914QMH9"/>
<sequence length="478" mass="52367">MVDTLIIDQHDPTSVKLLIEKLFQNSFKTFREDGDKVFEIFGRQIIWSKINENFGENFSKDFVSQLRLTTRHLLVIDANVKLCGKSLALIAPKVVIQDFVTCDLSGNNGVKSLSPKAENGCEMNKNGKNGKDGDNGKSSGSMVICASEITNPENLNVILNGGDGSNGQDGGNGFNGKNGVGKKFKKAFGFGTKLKLKTAVIGNIILGGLPGMLRARYKESQTNATDIKRLKVFSTHKWSSHSMILYQGTAGSPGGHGGLNGHGGYGGKKGNLTILNVSNADIPIKVESNDGKNGKDGEHGKDGIDGHDGWDVACIKKSFRRLRKYGKFNNEKLKIIIIDKEDKDTVYVKSKDVGRGSQCYAKIVVKPLKHSTLKENEQREVLERIERVSAPEANKVNLNSVSKSFQKLCLSSSAVITTEHVMQLMAVVLITQLLNTCSEEIEETFKLLIAQKDISREKENIGRLVHRLCIYDFFAGTG</sequence>
<dbReference type="Proteomes" id="UP000887578">
    <property type="component" value="Unplaced"/>
</dbReference>
<proteinExistence type="predicted"/>
<accession>A0A914QMH9</accession>
<evidence type="ECO:0000313" key="1">
    <source>
        <dbReference type="Proteomes" id="UP000887578"/>
    </source>
</evidence>
<reference evidence="2" key="1">
    <citation type="submission" date="2022-11" db="UniProtKB">
        <authorList>
            <consortium name="WormBaseParasite"/>
        </authorList>
    </citation>
    <scope>IDENTIFICATION</scope>
</reference>
<keyword evidence="1" id="KW-1185">Reference proteome</keyword>
<protein>
    <submittedName>
        <fullName evidence="2">Uncharacterized protein</fullName>
    </submittedName>
</protein>
<organism evidence="1 2">
    <name type="scientific">Panagrolaimus davidi</name>
    <dbReference type="NCBI Taxonomy" id="227884"/>
    <lineage>
        <taxon>Eukaryota</taxon>
        <taxon>Metazoa</taxon>
        <taxon>Ecdysozoa</taxon>
        <taxon>Nematoda</taxon>
        <taxon>Chromadorea</taxon>
        <taxon>Rhabditida</taxon>
        <taxon>Tylenchina</taxon>
        <taxon>Panagrolaimomorpha</taxon>
        <taxon>Panagrolaimoidea</taxon>
        <taxon>Panagrolaimidae</taxon>
        <taxon>Panagrolaimus</taxon>
    </lineage>
</organism>
<evidence type="ECO:0000313" key="2">
    <source>
        <dbReference type="WBParaSite" id="PDA_v2.g4815.t1"/>
    </source>
</evidence>